<protein>
    <recommendedName>
        <fullName evidence="4">PH domain-containing protein</fullName>
    </recommendedName>
</protein>
<dbReference type="RefSeq" id="WP_282761802.1">
    <property type="nucleotide sequence ID" value="NZ_JASCTH010000013.1"/>
</dbReference>
<feature type="transmembrane region" description="Helical" evidence="1">
    <location>
        <begin position="114"/>
        <end position="136"/>
    </location>
</feature>
<gene>
    <name evidence="2" type="ORF">QLQ12_20325</name>
</gene>
<sequence length="249" mass="26834">MLLKLFSALGRHPLAVLLTALAMGTGVGVLRETAGSPVRDAADLGYAVILLGSFGSAVLALYRYRPATLIARPHVAAFDTPPDVGLTLVIAAVTFQGSGTIADRLWEIADGQELRGIGLTFAMAWAVIISLAWWRLLRPLRVRLRPDGIEEHRAYGAMFVPWEAFAGVGYPAVPDGHGRVALTFSRPDLVRGRGWRPLGSALGPAGTDALFLSRVLHEYAHRPDLRAAIGSEAERDRLVQTWGSTPALR</sequence>
<evidence type="ECO:0008006" key="4">
    <source>
        <dbReference type="Google" id="ProtNLM"/>
    </source>
</evidence>
<keyword evidence="1" id="KW-0812">Transmembrane</keyword>
<organism evidence="2 3">
    <name type="scientific">Actinoplanes sandaracinus</name>
    <dbReference type="NCBI Taxonomy" id="3045177"/>
    <lineage>
        <taxon>Bacteria</taxon>
        <taxon>Bacillati</taxon>
        <taxon>Actinomycetota</taxon>
        <taxon>Actinomycetes</taxon>
        <taxon>Micromonosporales</taxon>
        <taxon>Micromonosporaceae</taxon>
        <taxon>Actinoplanes</taxon>
    </lineage>
</organism>
<evidence type="ECO:0000256" key="1">
    <source>
        <dbReference type="SAM" id="Phobius"/>
    </source>
</evidence>
<keyword evidence="1" id="KW-1133">Transmembrane helix</keyword>
<accession>A0ABT6WML3</accession>
<name>A0ABT6WML3_9ACTN</name>
<evidence type="ECO:0000313" key="3">
    <source>
        <dbReference type="Proteomes" id="UP001241758"/>
    </source>
</evidence>
<dbReference type="EMBL" id="JASCTH010000013">
    <property type="protein sequence ID" value="MDI6100964.1"/>
    <property type="molecule type" value="Genomic_DNA"/>
</dbReference>
<comment type="caution">
    <text evidence="2">The sequence shown here is derived from an EMBL/GenBank/DDBJ whole genome shotgun (WGS) entry which is preliminary data.</text>
</comment>
<proteinExistence type="predicted"/>
<keyword evidence="3" id="KW-1185">Reference proteome</keyword>
<keyword evidence="1" id="KW-0472">Membrane</keyword>
<evidence type="ECO:0000313" key="2">
    <source>
        <dbReference type="EMBL" id="MDI6100964.1"/>
    </source>
</evidence>
<dbReference type="Proteomes" id="UP001241758">
    <property type="component" value="Unassembled WGS sequence"/>
</dbReference>
<reference evidence="2 3" key="1">
    <citation type="submission" date="2023-05" db="EMBL/GenBank/DDBJ databases">
        <title>Actinoplanes sp. NEAU-A12 genome sequencing.</title>
        <authorList>
            <person name="Wang Z.-S."/>
        </authorList>
    </citation>
    <scope>NUCLEOTIDE SEQUENCE [LARGE SCALE GENOMIC DNA]</scope>
    <source>
        <strain evidence="2 3">NEAU-A12</strain>
    </source>
</reference>
<feature type="transmembrane region" description="Helical" evidence="1">
    <location>
        <begin position="44"/>
        <end position="64"/>
    </location>
</feature>